<organism evidence="1 2">
    <name type="scientific">Solanum commersonii</name>
    <name type="common">Commerson's wild potato</name>
    <name type="synonym">Commerson's nightshade</name>
    <dbReference type="NCBI Taxonomy" id="4109"/>
    <lineage>
        <taxon>Eukaryota</taxon>
        <taxon>Viridiplantae</taxon>
        <taxon>Streptophyta</taxon>
        <taxon>Embryophyta</taxon>
        <taxon>Tracheophyta</taxon>
        <taxon>Spermatophyta</taxon>
        <taxon>Magnoliopsida</taxon>
        <taxon>eudicotyledons</taxon>
        <taxon>Gunneridae</taxon>
        <taxon>Pentapetalae</taxon>
        <taxon>asterids</taxon>
        <taxon>lamiids</taxon>
        <taxon>Solanales</taxon>
        <taxon>Solanaceae</taxon>
        <taxon>Solanoideae</taxon>
        <taxon>Solaneae</taxon>
        <taxon>Solanum</taxon>
    </lineage>
</organism>
<gene>
    <name evidence="1" type="ORF">H5410_037677</name>
</gene>
<accession>A0A9J5Y8J7</accession>
<evidence type="ECO:0000313" key="1">
    <source>
        <dbReference type="EMBL" id="KAG5596445.1"/>
    </source>
</evidence>
<dbReference type="AlphaFoldDB" id="A0A9J5Y8J7"/>
<proteinExistence type="predicted"/>
<reference evidence="1 2" key="1">
    <citation type="submission" date="2020-09" db="EMBL/GenBank/DDBJ databases">
        <title>De no assembly of potato wild relative species, Solanum commersonii.</title>
        <authorList>
            <person name="Cho K."/>
        </authorList>
    </citation>
    <scope>NUCLEOTIDE SEQUENCE [LARGE SCALE GENOMIC DNA]</scope>
    <source>
        <strain evidence="1">LZ3.2</strain>
        <tissue evidence="1">Leaf</tissue>
    </source>
</reference>
<dbReference type="OrthoDB" id="1931061at2759"/>
<protein>
    <submittedName>
        <fullName evidence="1">Uncharacterized protein</fullName>
    </submittedName>
</protein>
<keyword evidence="2" id="KW-1185">Reference proteome</keyword>
<name>A0A9J5Y8J7_SOLCO</name>
<comment type="caution">
    <text evidence="1">The sequence shown here is derived from an EMBL/GenBank/DDBJ whole genome shotgun (WGS) entry which is preliminary data.</text>
</comment>
<dbReference type="EMBL" id="JACXVP010000007">
    <property type="protein sequence ID" value="KAG5596445.1"/>
    <property type="molecule type" value="Genomic_DNA"/>
</dbReference>
<evidence type="ECO:0000313" key="2">
    <source>
        <dbReference type="Proteomes" id="UP000824120"/>
    </source>
</evidence>
<sequence length="80" mass="8816">MANLSSAKSKITLWDELGEKVAPYLYNKDAGPYIVIVTTTTVKESCGQIVETVVMNPTFGTRRKGVDMNFLSSAMKDKLL</sequence>
<dbReference type="Proteomes" id="UP000824120">
    <property type="component" value="Chromosome 7"/>
</dbReference>